<name>A0A8J8SG62_9FIRM</name>
<evidence type="ECO:0000256" key="1">
    <source>
        <dbReference type="SAM" id="Phobius"/>
    </source>
</evidence>
<accession>A0A8J8SG62</accession>
<dbReference type="InterPro" id="IPR020144">
    <property type="entry name" value="SpoVAB"/>
</dbReference>
<feature type="transmembrane region" description="Helical" evidence="1">
    <location>
        <begin position="79"/>
        <end position="103"/>
    </location>
</feature>
<feature type="transmembrane region" description="Helical" evidence="1">
    <location>
        <begin position="115"/>
        <end position="137"/>
    </location>
</feature>
<sequence>MGYLGYIILIIMGFGGGVIVSGGVFAFIAIIGIVPRLAQKTQTQDCISIYEDAIMLGGVFGTIIMVSGLRVMLGHFFAALYGFFAGIFIGCLAVSLAEILDVIPIITRRLSLKVGMAYFIVALAIGKLTGSLLYFIIPGFYSLKK</sequence>
<dbReference type="Pfam" id="PF13782">
    <property type="entry name" value="SpoVAB"/>
    <property type="match status" value="1"/>
</dbReference>
<keyword evidence="1" id="KW-0472">Membrane</keyword>
<evidence type="ECO:0000313" key="2">
    <source>
        <dbReference type="EMBL" id="QUI21973.1"/>
    </source>
</evidence>
<organism evidence="2 3">
    <name type="scientific">Vallitalea pronyensis</name>
    <dbReference type="NCBI Taxonomy" id="1348613"/>
    <lineage>
        <taxon>Bacteria</taxon>
        <taxon>Bacillati</taxon>
        <taxon>Bacillota</taxon>
        <taxon>Clostridia</taxon>
        <taxon>Lachnospirales</taxon>
        <taxon>Vallitaleaceae</taxon>
        <taxon>Vallitalea</taxon>
    </lineage>
</organism>
<dbReference type="Proteomes" id="UP000683246">
    <property type="component" value="Chromosome"/>
</dbReference>
<feature type="transmembrane region" description="Helical" evidence="1">
    <location>
        <begin position="6"/>
        <end position="34"/>
    </location>
</feature>
<reference evidence="2" key="1">
    <citation type="submission" date="2020-07" db="EMBL/GenBank/DDBJ databases">
        <title>Vallitalea pronyensis genome.</title>
        <authorList>
            <person name="Postec A."/>
        </authorList>
    </citation>
    <scope>NUCLEOTIDE SEQUENCE</scope>
    <source>
        <strain evidence="2">FatNI3</strain>
    </source>
</reference>
<evidence type="ECO:0000313" key="3">
    <source>
        <dbReference type="Proteomes" id="UP000683246"/>
    </source>
</evidence>
<dbReference type="RefSeq" id="WP_212697444.1">
    <property type="nucleotide sequence ID" value="NZ_CP058649.1"/>
</dbReference>
<keyword evidence="3" id="KW-1185">Reference proteome</keyword>
<gene>
    <name evidence="2" type="ORF">HZI73_06505</name>
</gene>
<dbReference type="AlphaFoldDB" id="A0A8J8SG62"/>
<protein>
    <submittedName>
        <fullName evidence="2">Stage V sporulation protein AB</fullName>
    </submittedName>
</protein>
<dbReference type="KEGG" id="vpy:HZI73_06505"/>
<dbReference type="EMBL" id="CP058649">
    <property type="protein sequence ID" value="QUI21973.1"/>
    <property type="molecule type" value="Genomic_DNA"/>
</dbReference>
<keyword evidence="1" id="KW-1133">Transmembrane helix</keyword>
<feature type="transmembrane region" description="Helical" evidence="1">
    <location>
        <begin position="54"/>
        <end position="73"/>
    </location>
</feature>
<keyword evidence="1" id="KW-0812">Transmembrane</keyword>
<proteinExistence type="predicted"/>